<feature type="domain" description="Pseudouridine synthase II N-terminal" evidence="6">
    <location>
        <begin position="36"/>
        <end position="193"/>
    </location>
</feature>
<evidence type="ECO:0000313" key="9">
    <source>
        <dbReference type="Proteomes" id="UP001597163"/>
    </source>
</evidence>
<evidence type="ECO:0000256" key="4">
    <source>
        <dbReference type="ARBA" id="ARBA00023235"/>
    </source>
</evidence>
<keyword evidence="3 5" id="KW-0819">tRNA processing</keyword>
<dbReference type="HAMAP" id="MF_01080">
    <property type="entry name" value="TruB_bact"/>
    <property type="match status" value="1"/>
</dbReference>
<dbReference type="GO" id="GO:0160148">
    <property type="term" value="F:tRNA pseudouridine(55) synthase activity"/>
    <property type="evidence" value="ECO:0007669"/>
    <property type="project" value="UniProtKB-EC"/>
</dbReference>
<name>A0ABW3R8S7_9FLAO</name>
<organism evidence="8 9">
    <name type="scientific">Hwangdonia seohaensis</name>
    <dbReference type="NCBI Taxonomy" id="1240727"/>
    <lineage>
        <taxon>Bacteria</taxon>
        <taxon>Pseudomonadati</taxon>
        <taxon>Bacteroidota</taxon>
        <taxon>Flavobacteriia</taxon>
        <taxon>Flavobacteriales</taxon>
        <taxon>Flavobacteriaceae</taxon>
        <taxon>Hwangdonia</taxon>
    </lineage>
</organism>
<feature type="active site" description="Nucleophile" evidence="5">
    <location>
        <position position="52"/>
    </location>
</feature>
<evidence type="ECO:0000256" key="1">
    <source>
        <dbReference type="ARBA" id="ARBA00000385"/>
    </source>
</evidence>
<dbReference type="CDD" id="cd02573">
    <property type="entry name" value="PseudoU_synth_EcTruB"/>
    <property type="match status" value="1"/>
</dbReference>
<comment type="catalytic activity">
    <reaction evidence="1 5">
        <text>uridine(55) in tRNA = pseudouridine(55) in tRNA</text>
        <dbReference type="Rhea" id="RHEA:42532"/>
        <dbReference type="Rhea" id="RHEA-COMP:10101"/>
        <dbReference type="Rhea" id="RHEA-COMP:10102"/>
        <dbReference type="ChEBI" id="CHEBI:65314"/>
        <dbReference type="ChEBI" id="CHEBI:65315"/>
        <dbReference type="EC" id="5.4.99.25"/>
    </reaction>
</comment>
<keyword evidence="4 5" id="KW-0413">Isomerase</keyword>
<gene>
    <name evidence="5 8" type="primary">truB</name>
    <name evidence="8" type="ORF">ACFQ2E_03620</name>
</gene>
<dbReference type="Pfam" id="PF16198">
    <property type="entry name" value="TruB_C_2"/>
    <property type="match status" value="1"/>
</dbReference>
<dbReference type="PANTHER" id="PTHR13767:SF2">
    <property type="entry name" value="PSEUDOURIDYLATE SYNTHASE TRUB1"/>
    <property type="match status" value="1"/>
</dbReference>
<accession>A0ABW3R8S7</accession>
<dbReference type="InterPro" id="IPR020103">
    <property type="entry name" value="PsdUridine_synth_cat_dom_sf"/>
</dbReference>
<evidence type="ECO:0000256" key="5">
    <source>
        <dbReference type="HAMAP-Rule" id="MF_01080"/>
    </source>
</evidence>
<protein>
    <recommendedName>
        <fullName evidence="5">tRNA pseudouridine synthase B</fullName>
        <ecNumber evidence="5">5.4.99.25</ecNumber>
    </recommendedName>
    <alternativeName>
        <fullName evidence="5">tRNA pseudouridine(55) synthase</fullName>
        <shortName evidence="5">Psi55 synthase</shortName>
    </alternativeName>
    <alternativeName>
        <fullName evidence="5">tRNA pseudouridylate synthase</fullName>
    </alternativeName>
    <alternativeName>
        <fullName evidence="5">tRNA-uridine isomerase</fullName>
    </alternativeName>
</protein>
<dbReference type="EMBL" id="JBHTLJ010000001">
    <property type="protein sequence ID" value="MFD1161490.1"/>
    <property type="molecule type" value="Genomic_DNA"/>
</dbReference>
<dbReference type="EC" id="5.4.99.25" evidence="5"/>
<reference evidence="9" key="1">
    <citation type="journal article" date="2019" name="Int. J. Syst. Evol. Microbiol.">
        <title>The Global Catalogue of Microorganisms (GCM) 10K type strain sequencing project: providing services to taxonomists for standard genome sequencing and annotation.</title>
        <authorList>
            <consortium name="The Broad Institute Genomics Platform"/>
            <consortium name="The Broad Institute Genome Sequencing Center for Infectious Disease"/>
            <person name="Wu L."/>
            <person name="Ma J."/>
        </authorList>
    </citation>
    <scope>NUCLEOTIDE SEQUENCE [LARGE SCALE GENOMIC DNA]</scope>
    <source>
        <strain evidence="9">CCUG 63246</strain>
    </source>
</reference>
<dbReference type="InterPro" id="IPR014780">
    <property type="entry name" value="tRNA_psdUridine_synth_TruB"/>
</dbReference>
<dbReference type="Gene3D" id="3.30.2350.10">
    <property type="entry name" value="Pseudouridine synthase"/>
    <property type="match status" value="1"/>
</dbReference>
<keyword evidence="9" id="KW-1185">Reference proteome</keyword>
<dbReference type="Proteomes" id="UP001597163">
    <property type="component" value="Unassembled WGS sequence"/>
</dbReference>
<proteinExistence type="inferred from homology"/>
<sequence>MISKEAYLSGQVLLIDKPLNWTSFQVVNKLRWEIRQAFNIKKIKVGHAGTLDPLATGLLVICTGKMTKQIDTFQGQIKEYTGTFVLGSTTPSFDLETEINETFPTEHISNELIQETTKQFIGEIQQYPPVFSALKKDGKRLYEYARAGESVDIKARTVNIEEFEITKIDTSTGGNTGAIHLDFRVVCSKGTYIRSLANDFGKALQSGAHLSSLRRTRIGAFQVANAVSIESFIASLKD</sequence>
<dbReference type="NCBIfam" id="TIGR00431">
    <property type="entry name" value="TruB"/>
    <property type="match status" value="1"/>
</dbReference>
<dbReference type="InterPro" id="IPR032819">
    <property type="entry name" value="TruB_C"/>
</dbReference>
<feature type="domain" description="tRNA pseudouridylate synthase B C-terminal" evidence="7">
    <location>
        <begin position="194"/>
        <end position="234"/>
    </location>
</feature>
<evidence type="ECO:0000313" key="8">
    <source>
        <dbReference type="EMBL" id="MFD1161490.1"/>
    </source>
</evidence>
<comment type="similarity">
    <text evidence="2 5">Belongs to the pseudouridine synthase TruB family. Type 1 subfamily.</text>
</comment>
<dbReference type="RefSeq" id="WP_311936493.1">
    <property type="nucleotide sequence ID" value="NZ_JAVSCK010000001.1"/>
</dbReference>
<dbReference type="Pfam" id="PF01509">
    <property type="entry name" value="TruB_N"/>
    <property type="match status" value="1"/>
</dbReference>
<evidence type="ECO:0000256" key="3">
    <source>
        <dbReference type="ARBA" id="ARBA00022694"/>
    </source>
</evidence>
<comment type="caution">
    <text evidence="8">The sequence shown here is derived from an EMBL/GenBank/DDBJ whole genome shotgun (WGS) entry which is preliminary data.</text>
</comment>
<dbReference type="SUPFAM" id="SSF55120">
    <property type="entry name" value="Pseudouridine synthase"/>
    <property type="match status" value="1"/>
</dbReference>
<evidence type="ECO:0000259" key="6">
    <source>
        <dbReference type="Pfam" id="PF01509"/>
    </source>
</evidence>
<dbReference type="InterPro" id="IPR002501">
    <property type="entry name" value="PsdUridine_synth_N"/>
</dbReference>
<evidence type="ECO:0000259" key="7">
    <source>
        <dbReference type="Pfam" id="PF16198"/>
    </source>
</evidence>
<dbReference type="PANTHER" id="PTHR13767">
    <property type="entry name" value="TRNA-PSEUDOURIDINE SYNTHASE"/>
    <property type="match status" value="1"/>
</dbReference>
<comment type="function">
    <text evidence="5">Responsible for synthesis of pseudouridine from uracil-55 in the psi GC loop of transfer RNAs.</text>
</comment>
<evidence type="ECO:0000256" key="2">
    <source>
        <dbReference type="ARBA" id="ARBA00005642"/>
    </source>
</evidence>